<name>A0A4Y2CPN1_ARAVE</name>
<dbReference type="AlphaFoldDB" id="A0A4Y2CPN1"/>
<accession>A0A4Y2CPN1</accession>
<sequence>MGRYRGFTEDVAGPPIEIFQGALGSSWPHVAYTITFESFPVRLLLMLWLFVNYLMHSSFGYRQFNSNFTHGDPTILPYELITVEIVALLVTTCACPGRGNP</sequence>
<keyword evidence="1" id="KW-1133">Transmembrane helix</keyword>
<evidence type="ECO:0000256" key="1">
    <source>
        <dbReference type="SAM" id="Phobius"/>
    </source>
</evidence>
<dbReference type="EMBL" id="BGPR01086934">
    <property type="protein sequence ID" value="GBM05275.1"/>
    <property type="molecule type" value="Genomic_DNA"/>
</dbReference>
<comment type="caution">
    <text evidence="2">The sequence shown here is derived from an EMBL/GenBank/DDBJ whole genome shotgun (WGS) entry which is preliminary data.</text>
</comment>
<dbReference type="Proteomes" id="UP000499080">
    <property type="component" value="Unassembled WGS sequence"/>
</dbReference>
<keyword evidence="3" id="KW-1185">Reference proteome</keyword>
<evidence type="ECO:0000313" key="2">
    <source>
        <dbReference type="EMBL" id="GBM05275.1"/>
    </source>
</evidence>
<keyword evidence="1" id="KW-0472">Membrane</keyword>
<gene>
    <name evidence="2" type="ORF">AVEN_126505_1</name>
</gene>
<proteinExistence type="predicted"/>
<organism evidence="2 3">
    <name type="scientific">Araneus ventricosus</name>
    <name type="common">Orbweaver spider</name>
    <name type="synonym">Epeira ventricosa</name>
    <dbReference type="NCBI Taxonomy" id="182803"/>
    <lineage>
        <taxon>Eukaryota</taxon>
        <taxon>Metazoa</taxon>
        <taxon>Ecdysozoa</taxon>
        <taxon>Arthropoda</taxon>
        <taxon>Chelicerata</taxon>
        <taxon>Arachnida</taxon>
        <taxon>Araneae</taxon>
        <taxon>Araneomorphae</taxon>
        <taxon>Entelegynae</taxon>
        <taxon>Araneoidea</taxon>
        <taxon>Araneidae</taxon>
        <taxon>Araneus</taxon>
    </lineage>
</organism>
<evidence type="ECO:0000313" key="3">
    <source>
        <dbReference type="Proteomes" id="UP000499080"/>
    </source>
</evidence>
<protein>
    <submittedName>
        <fullName evidence="2">Uncharacterized protein</fullName>
    </submittedName>
</protein>
<keyword evidence="1" id="KW-0812">Transmembrane</keyword>
<reference evidence="2 3" key="1">
    <citation type="journal article" date="2019" name="Sci. Rep.">
        <title>Orb-weaving spider Araneus ventricosus genome elucidates the spidroin gene catalogue.</title>
        <authorList>
            <person name="Kono N."/>
            <person name="Nakamura H."/>
            <person name="Ohtoshi R."/>
            <person name="Moran D.A.P."/>
            <person name="Shinohara A."/>
            <person name="Yoshida Y."/>
            <person name="Fujiwara M."/>
            <person name="Mori M."/>
            <person name="Tomita M."/>
            <person name="Arakawa K."/>
        </authorList>
    </citation>
    <scope>NUCLEOTIDE SEQUENCE [LARGE SCALE GENOMIC DNA]</scope>
</reference>
<feature type="transmembrane region" description="Helical" evidence="1">
    <location>
        <begin position="30"/>
        <end position="54"/>
    </location>
</feature>